<proteinExistence type="predicted"/>
<keyword evidence="2" id="KW-1185">Reference proteome</keyword>
<evidence type="ECO:0000313" key="2">
    <source>
        <dbReference type="Proteomes" id="UP000006038"/>
    </source>
</evidence>
<dbReference type="Gene3D" id="3.30.230.10">
    <property type="match status" value="1"/>
</dbReference>
<evidence type="ECO:0000313" key="1">
    <source>
        <dbReference type="EnsemblPlants" id="OB06G22960.1"/>
    </source>
</evidence>
<dbReference type="Gramene" id="OB06G22960.1">
    <property type="protein sequence ID" value="OB06G22960.1"/>
    <property type="gene ID" value="OB06G22960"/>
</dbReference>
<organism evidence="1">
    <name type="scientific">Oryza brachyantha</name>
    <name type="common">malo sina</name>
    <dbReference type="NCBI Taxonomy" id="4533"/>
    <lineage>
        <taxon>Eukaryota</taxon>
        <taxon>Viridiplantae</taxon>
        <taxon>Streptophyta</taxon>
        <taxon>Embryophyta</taxon>
        <taxon>Tracheophyta</taxon>
        <taxon>Spermatophyta</taxon>
        <taxon>Magnoliopsida</taxon>
        <taxon>Liliopsida</taxon>
        <taxon>Poales</taxon>
        <taxon>Poaceae</taxon>
        <taxon>BOP clade</taxon>
        <taxon>Oryzoideae</taxon>
        <taxon>Oryzeae</taxon>
        <taxon>Oryzinae</taxon>
        <taxon>Oryza</taxon>
    </lineage>
</organism>
<accession>J3ME52</accession>
<name>J3ME52_ORYBR</name>
<dbReference type="STRING" id="4533.J3ME52"/>
<dbReference type="HOGENOM" id="CLU_2907714_0_0_1"/>
<reference evidence="1" key="2">
    <citation type="submission" date="2013-04" db="UniProtKB">
        <authorList>
            <consortium name="EnsemblPlants"/>
        </authorList>
    </citation>
    <scope>IDENTIFICATION</scope>
</reference>
<dbReference type="AlphaFoldDB" id="J3ME52"/>
<sequence length="62" mass="6664">MPEMLQLKAFEPIMLAGRNNFKDIDTRICVRGGGKTSQIGRCLSPIPMDGLAGGELPTACRS</sequence>
<reference evidence="1" key="1">
    <citation type="journal article" date="2013" name="Nat. Commun.">
        <title>Whole-genome sequencing of Oryza brachyantha reveals mechanisms underlying Oryza genome evolution.</title>
        <authorList>
            <person name="Chen J."/>
            <person name="Huang Q."/>
            <person name="Gao D."/>
            <person name="Wang J."/>
            <person name="Lang Y."/>
            <person name="Liu T."/>
            <person name="Li B."/>
            <person name="Bai Z."/>
            <person name="Luis Goicoechea J."/>
            <person name="Liang C."/>
            <person name="Chen C."/>
            <person name="Zhang W."/>
            <person name="Sun S."/>
            <person name="Liao Y."/>
            <person name="Zhang X."/>
            <person name="Yang L."/>
            <person name="Song C."/>
            <person name="Wang M."/>
            <person name="Shi J."/>
            <person name="Liu G."/>
            <person name="Liu J."/>
            <person name="Zhou H."/>
            <person name="Zhou W."/>
            <person name="Yu Q."/>
            <person name="An N."/>
            <person name="Chen Y."/>
            <person name="Cai Q."/>
            <person name="Wang B."/>
            <person name="Liu B."/>
            <person name="Min J."/>
            <person name="Huang Y."/>
            <person name="Wu H."/>
            <person name="Li Z."/>
            <person name="Zhang Y."/>
            <person name="Yin Y."/>
            <person name="Song W."/>
            <person name="Jiang J."/>
            <person name="Jackson S.A."/>
            <person name="Wing R.A."/>
            <person name="Wang J."/>
            <person name="Chen M."/>
        </authorList>
    </citation>
    <scope>NUCLEOTIDE SEQUENCE [LARGE SCALE GENOMIC DNA]</scope>
    <source>
        <strain evidence="1">cv. IRGC 101232</strain>
    </source>
</reference>
<protein>
    <submittedName>
        <fullName evidence="1">Uncharacterized protein</fullName>
    </submittedName>
</protein>
<dbReference type="EnsemblPlants" id="OB06G22960.1">
    <property type="protein sequence ID" value="OB06G22960.1"/>
    <property type="gene ID" value="OB06G22960"/>
</dbReference>
<dbReference type="InterPro" id="IPR014721">
    <property type="entry name" value="Ribsml_uS5_D2-typ_fold_subgr"/>
</dbReference>
<dbReference type="Proteomes" id="UP000006038">
    <property type="component" value="Chromosome 6"/>
</dbReference>